<dbReference type="Proteomes" id="UP000193247">
    <property type="component" value="Unassembled WGS sequence"/>
</dbReference>
<reference evidence="2 3" key="1">
    <citation type="submission" date="2017-04" db="EMBL/GenBank/DDBJ databases">
        <title>The new phylogeny of genus Mycobacterium.</title>
        <authorList>
            <person name="Tortoli E."/>
            <person name="Trovato A."/>
            <person name="Cirillo D.M."/>
        </authorList>
    </citation>
    <scope>NUCLEOTIDE SEQUENCE [LARGE SCALE GENOMIC DNA]</scope>
    <source>
        <strain evidence="2 3">TBL 1200985</strain>
    </source>
</reference>
<feature type="region of interest" description="Disordered" evidence="1">
    <location>
        <begin position="88"/>
        <end position="112"/>
    </location>
</feature>
<evidence type="ECO:0000256" key="1">
    <source>
        <dbReference type="SAM" id="MobiDB-lite"/>
    </source>
</evidence>
<name>A0A1X2LY22_9MYCO</name>
<keyword evidence="3" id="KW-1185">Reference proteome</keyword>
<gene>
    <name evidence="2" type="ORF">B8W66_06275</name>
</gene>
<comment type="caution">
    <text evidence="2">The sequence shown here is derived from an EMBL/GenBank/DDBJ whole genome shotgun (WGS) entry which is preliminary data.</text>
</comment>
<evidence type="ECO:0000313" key="2">
    <source>
        <dbReference type="EMBL" id="OSC42118.1"/>
    </source>
</evidence>
<dbReference type="AlphaFoldDB" id="A0A1X2LY22"/>
<proteinExistence type="predicted"/>
<organism evidence="2 3">
    <name type="scientific">Mycobacterium decipiens</name>
    <dbReference type="NCBI Taxonomy" id="1430326"/>
    <lineage>
        <taxon>Bacteria</taxon>
        <taxon>Bacillati</taxon>
        <taxon>Actinomycetota</taxon>
        <taxon>Actinomycetes</taxon>
        <taxon>Mycobacteriales</taxon>
        <taxon>Mycobacteriaceae</taxon>
        <taxon>Mycobacterium</taxon>
    </lineage>
</organism>
<protein>
    <submittedName>
        <fullName evidence="2">Uncharacterized protein</fullName>
    </submittedName>
</protein>
<dbReference type="EMBL" id="NCXP01000004">
    <property type="protein sequence ID" value="OSC42118.1"/>
    <property type="molecule type" value="Genomic_DNA"/>
</dbReference>
<feature type="compositionally biased region" description="Low complexity" evidence="1">
    <location>
        <begin position="94"/>
        <end position="112"/>
    </location>
</feature>
<evidence type="ECO:0000313" key="3">
    <source>
        <dbReference type="Proteomes" id="UP000193247"/>
    </source>
</evidence>
<accession>A0A1X2LY22</accession>
<feature type="compositionally biased region" description="Low complexity" evidence="1">
    <location>
        <begin position="137"/>
        <end position="146"/>
    </location>
</feature>
<dbReference type="RefSeq" id="WP_085324157.1">
    <property type="nucleotide sequence ID" value="NZ_NCXP01000004.1"/>
</dbReference>
<feature type="region of interest" description="Disordered" evidence="1">
    <location>
        <begin position="137"/>
        <end position="166"/>
    </location>
</feature>
<dbReference type="STRING" id="1430326.B8W66_06275"/>
<sequence length="166" mass="17218">MTAPAWEAPPPEVPVAAVWTSLSVEYVSTWINVIPIAPNEADRLRMRIPAATAMSTEESPWDLIREFGKLLAEIYLDSNLPVLKEDALSDRTRSATSSRWSTPSGSTGTTTGLAAALPNPLVALVASQMNLAGAPFAAAAAPAGAPESVAPSDRGGGSRRSPSPPG</sequence>